<dbReference type="Proteomes" id="UP000036923">
    <property type="component" value="Unassembled WGS sequence"/>
</dbReference>
<evidence type="ECO:0000313" key="2">
    <source>
        <dbReference type="Proteomes" id="UP000036923"/>
    </source>
</evidence>
<gene>
    <name evidence="1" type="ORF">Bccel_1186</name>
</gene>
<dbReference type="RefSeq" id="WP_036944166.1">
    <property type="nucleotide sequence ID" value="NZ_JQKC01000026.1"/>
</dbReference>
<accession>A0A0L6JJ72</accession>
<keyword evidence="2" id="KW-1185">Reference proteome</keyword>
<proteinExistence type="predicted"/>
<organism evidence="1 2">
    <name type="scientific">Pseudobacteroides cellulosolvens ATCC 35603 = DSM 2933</name>
    <dbReference type="NCBI Taxonomy" id="398512"/>
    <lineage>
        <taxon>Bacteria</taxon>
        <taxon>Bacillati</taxon>
        <taxon>Bacillota</taxon>
        <taxon>Clostridia</taxon>
        <taxon>Eubacteriales</taxon>
        <taxon>Oscillospiraceae</taxon>
        <taxon>Pseudobacteroides</taxon>
    </lineage>
</organism>
<dbReference type="EMBL" id="LGTC01000001">
    <property type="protein sequence ID" value="KNY25926.1"/>
    <property type="molecule type" value="Genomic_DNA"/>
</dbReference>
<dbReference type="AlphaFoldDB" id="A0A0L6JJ72"/>
<reference evidence="2" key="1">
    <citation type="submission" date="2015-07" db="EMBL/GenBank/DDBJ databases">
        <title>Near-Complete Genome Sequence of the Cellulolytic Bacterium Bacteroides (Pseudobacteroides) cellulosolvens ATCC 35603.</title>
        <authorList>
            <person name="Dassa B."/>
            <person name="Utturkar S.M."/>
            <person name="Klingeman D.M."/>
            <person name="Hurt R.A."/>
            <person name="Keller M."/>
            <person name="Xu J."/>
            <person name="Reddy Y.H.K."/>
            <person name="Borovok I."/>
            <person name="Grinberg I.R."/>
            <person name="Lamed R."/>
            <person name="Zhivin O."/>
            <person name="Bayer E.A."/>
            <person name="Brown S.D."/>
        </authorList>
    </citation>
    <scope>NUCLEOTIDE SEQUENCE [LARGE SCALE GENOMIC DNA]</scope>
    <source>
        <strain evidence="2">DSM 2933</strain>
    </source>
</reference>
<dbReference type="OrthoDB" id="2617571at2"/>
<protein>
    <submittedName>
        <fullName evidence="1">Uncharacterized protein</fullName>
    </submittedName>
</protein>
<sequence>MSLIVSIIKKKDTNIDTNDLENQVPSPHNELFGFESCRKTLWGHDVMQLIGCEMIYSLKEFDIIVFDEDINILKCELLNILDNIDTIQSATGYDKEFIEFRVKNALEMIKIAINEIDKVGIALW</sequence>
<dbReference type="eggNOG" id="ENOG50333JU">
    <property type="taxonomic scope" value="Bacteria"/>
</dbReference>
<comment type="caution">
    <text evidence="1">The sequence shown here is derived from an EMBL/GenBank/DDBJ whole genome shotgun (WGS) entry which is preliminary data.</text>
</comment>
<evidence type="ECO:0000313" key="1">
    <source>
        <dbReference type="EMBL" id="KNY25926.1"/>
    </source>
</evidence>
<name>A0A0L6JJ72_9FIRM</name>